<dbReference type="Pfam" id="PF13023">
    <property type="entry name" value="HD_3"/>
    <property type="match status" value="1"/>
</dbReference>
<reference evidence="9 10" key="1">
    <citation type="submission" date="2020-01" db="EMBL/GenBank/DDBJ databases">
        <title>Paenibacillus sp. nov., isolated from tomato rhizosphere.</title>
        <authorList>
            <person name="Weon H.-Y."/>
            <person name="Lee S.A."/>
        </authorList>
    </citation>
    <scope>NUCLEOTIDE SEQUENCE [LARGE SCALE GENOMIC DNA]</scope>
    <source>
        <strain evidence="9 10">12200R-189</strain>
    </source>
</reference>
<evidence type="ECO:0000256" key="7">
    <source>
        <dbReference type="ARBA" id="ARBA00022801"/>
    </source>
</evidence>
<organism evidence="9 10">
    <name type="scientific">Paenibacillus lycopersici</name>
    <dbReference type="NCBI Taxonomy" id="2704462"/>
    <lineage>
        <taxon>Bacteria</taxon>
        <taxon>Bacillati</taxon>
        <taxon>Bacillota</taxon>
        <taxon>Bacilli</taxon>
        <taxon>Bacillales</taxon>
        <taxon>Paenibacillaceae</taxon>
        <taxon>Paenibacillus</taxon>
    </lineage>
</organism>
<comment type="subunit">
    <text evidence="4">Homodimer.</text>
</comment>
<evidence type="ECO:0000256" key="6">
    <source>
        <dbReference type="ARBA" id="ARBA00022723"/>
    </source>
</evidence>
<keyword evidence="10" id="KW-1185">Reference proteome</keyword>
<evidence type="ECO:0000259" key="8">
    <source>
        <dbReference type="SMART" id="SM00471"/>
    </source>
</evidence>
<evidence type="ECO:0000313" key="10">
    <source>
        <dbReference type="Proteomes" id="UP000476064"/>
    </source>
</evidence>
<comment type="cofactor">
    <cofactor evidence="2">
        <name>Mn(2+)</name>
        <dbReference type="ChEBI" id="CHEBI:29035"/>
    </cofactor>
</comment>
<evidence type="ECO:0000313" key="9">
    <source>
        <dbReference type="EMBL" id="QHT63719.1"/>
    </source>
</evidence>
<comment type="cofactor">
    <cofactor evidence="3">
        <name>Co(2+)</name>
        <dbReference type="ChEBI" id="CHEBI:48828"/>
    </cofactor>
</comment>
<dbReference type="RefSeq" id="WP_162360278.1">
    <property type="nucleotide sequence ID" value="NZ_CP048209.1"/>
</dbReference>
<dbReference type="EMBL" id="CP048209">
    <property type="protein sequence ID" value="QHT63719.1"/>
    <property type="molecule type" value="Genomic_DNA"/>
</dbReference>
<dbReference type="InterPro" id="IPR039356">
    <property type="entry name" value="YfbR/HDDC2"/>
</dbReference>
<gene>
    <name evidence="9" type="ORF">GXP70_03535</name>
</gene>
<evidence type="ECO:0000256" key="1">
    <source>
        <dbReference type="ARBA" id="ARBA00001638"/>
    </source>
</evidence>
<accession>A0A6C0G7K0</accession>
<dbReference type="GO" id="GO:0002953">
    <property type="term" value="F:5'-deoxynucleotidase activity"/>
    <property type="evidence" value="ECO:0007669"/>
    <property type="project" value="UniProtKB-EC"/>
</dbReference>
<dbReference type="SUPFAM" id="SSF109604">
    <property type="entry name" value="HD-domain/PDEase-like"/>
    <property type="match status" value="1"/>
</dbReference>
<evidence type="ECO:0000256" key="3">
    <source>
        <dbReference type="ARBA" id="ARBA00001941"/>
    </source>
</evidence>
<dbReference type="SMART" id="SM00471">
    <property type="entry name" value="HDc"/>
    <property type="match status" value="1"/>
</dbReference>
<feature type="domain" description="HD/PDEase" evidence="8">
    <location>
        <begin position="29"/>
        <end position="147"/>
    </location>
</feature>
<comment type="catalytic activity">
    <reaction evidence="1">
        <text>a 2'-deoxyribonucleoside 5'-phosphate + H2O = a 2'-deoxyribonucleoside + phosphate</text>
        <dbReference type="Rhea" id="RHEA:36167"/>
        <dbReference type="ChEBI" id="CHEBI:15377"/>
        <dbReference type="ChEBI" id="CHEBI:18274"/>
        <dbReference type="ChEBI" id="CHEBI:43474"/>
        <dbReference type="ChEBI" id="CHEBI:65317"/>
        <dbReference type="EC" id="3.1.3.89"/>
    </reaction>
</comment>
<evidence type="ECO:0000256" key="4">
    <source>
        <dbReference type="ARBA" id="ARBA00011738"/>
    </source>
</evidence>
<dbReference type="InterPro" id="IPR003607">
    <property type="entry name" value="HD/PDEase_dom"/>
</dbReference>
<sequence length="201" mass="23519">MLEQQMAFLVEIDKLKTIQRQARIMHGDRFENDAEHSWHLAMMALILRQEANAEIDLLKVVKMLLVHDIVEIDAGDTFAYDTKGHEDKDERERRAANRIFGLLPEAQERELHELWREFEAKETPEARFASSLDRLQPLIHNHHNEGESWQRHSITEGMVLKRNREIANGSERLWTYAQELIADAAEKGFLARETDETGRRP</sequence>
<dbReference type="InterPro" id="IPR006674">
    <property type="entry name" value="HD_domain"/>
</dbReference>
<dbReference type="KEGG" id="plyc:GXP70_03535"/>
<keyword evidence="6" id="KW-0479">Metal-binding</keyword>
<protein>
    <recommendedName>
        <fullName evidence="5">5'-deoxynucleotidase</fullName>
        <ecNumber evidence="5">3.1.3.89</ecNumber>
    </recommendedName>
</protein>
<dbReference type="AlphaFoldDB" id="A0A6C0G7K0"/>
<evidence type="ECO:0000256" key="2">
    <source>
        <dbReference type="ARBA" id="ARBA00001936"/>
    </source>
</evidence>
<keyword evidence="7" id="KW-0378">Hydrolase</keyword>
<dbReference type="Proteomes" id="UP000476064">
    <property type="component" value="Chromosome"/>
</dbReference>
<dbReference type="Gene3D" id="1.10.3210.10">
    <property type="entry name" value="Hypothetical protein af1432"/>
    <property type="match status" value="1"/>
</dbReference>
<dbReference type="PANTHER" id="PTHR11845">
    <property type="entry name" value="5'-DEOXYNUCLEOTIDASE HDDC2"/>
    <property type="match status" value="1"/>
</dbReference>
<dbReference type="PANTHER" id="PTHR11845:SF13">
    <property type="entry name" value="5'-DEOXYNUCLEOTIDASE HDDC2"/>
    <property type="match status" value="1"/>
</dbReference>
<proteinExistence type="predicted"/>
<dbReference type="GO" id="GO:0005737">
    <property type="term" value="C:cytoplasm"/>
    <property type="evidence" value="ECO:0007669"/>
    <property type="project" value="TreeGrafter"/>
</dbReference>
<dbReference type="EC" id="3.1.3.89" evidence="5"/>
<name>A0A6C0G7K0_9BACL</name>
<dbReference type="GO" id="GO:0046872">
    <property type="term" value="F:metal ion binding"/>
    <property type="evidence" value="ECO:0007669"/>
    <property type="project" value="UniProtKB-KW"/>
</dbReference>
<evidence type="ECO:0000256" key="5">
    <source>
        <dbReference type="ARBA" id="ARBA00012964"/>
    </source>
</evidence>